<organism evidence="2 3">
    <name type="scientific">Pleurodeles waltl</name>
    <name type="common">Iberian ribbed newt</name>
    <dbReference type="NCBI Taxonomy" id="8319"/>
    <lineage>
        <taxon>Eukaryota</taxon>
        <taxon>Metazoa</taxon>
        <taxon>Chordata</taxon>
        <taxon>Craniata</taxon>
        <taxon>Vertebrata</taxon>
        <taxon>Euteleostomi</taxon>
        <taxon>Amphibia</taxon>
        <taxon>Batrachia</taxon>
        <taxon>Caudata</taxon>
        <taxon>Salamandroidea</taxon>
        <taxon>Salamandridae</taxon>
        <taxon>Pleurodelinae</taxon>
        <taxon>Pleurodeles</taxon>
    </lineage>
</organism>
<sequence>MKGAFVAVPTSHACAAASALPLASRRASPTSAVYARGAQKWVTSVARAPSKRPLSAMAEFLERASGPMWEASPPVHAQWDEATVRRGGPSAESPGLSHPTRQPYIRPLQLSTRCLAPAAQGPEPCNQFPIKASGQRPQPPRSTYAGSDQSDERPRRMGPPAAPPAGGSGPRPPRLLPSISPFAAVLSLGARGGLRSRDEHPRGAGRSACVAGAQADRRATSRRLRGDEWQRPRRLLALQGYLGALPASVVQPASSLQPEASLLGTRLQSTPTPG</sequence>
<dbReference type="AlphaFoldDB" id="A0AAV7LVZ3"/>
<feature type="region of interest" description="Disordered" evidence="1">
    <location>
        <begin position="118"/>
        <end position="178"/>
    </location>
</feature>
<evidence type="ECO:0000256" key="1">
    <source>
        <dbReference type="SAM" id="MobiDB-lite"/>
    </source>
</evidence>
<keyword evidence="3" id="KW-1185">Reference proteome</keyword>
<proteinExistence type="predicted"/>
<dbReference type="EMBL" id="JANPWB010000014">
    <property type="protein sequence ID" value="KAJ1095652.1"/>
    <property type="molecule type" value="Genomic_DNA"/>
</dbReference>
<feature type="compositionally biased region" description="Basic and acidic residues" evidence="1">
    <location>
        <begin position="215"/>
        <end position="225"/>
    </location>
</feature>
<reference evidence="2" key="1">
    <citation type="journal article" date="2022" name="bioRxiv">
        <title>Sequencing and chromosome-scale assembly of the giantPleurodeles waltlgenome.</title>
        <authorList>
            <person name="Brown T."/>
            <person name="Elewa A."/>
            <person name="Iarovenko S."/>
            <person name="Subramanian E."/>
            <person name="Araus A.J."/>
            <person name="Petzold A."/>
            <person name="Susuki M."/>
            <person name="Suzuki K.-i.T."/>
            <person name="Hayashi T."/>
            <person name="Toyoda A."/>
            <person name="Oliveira C."/>
            <person name="Osipova E."/>
            <person name="Leigh N.D."/>
            <person name="Simon A."/>
            <person name="Yun M.H."/>
        </authorList>
    </citation>
    <scope>NUCLEOTIDE SEQUENCE</scope>
    <source>
        <strain evidence="2">20211129_DDA</strain>
        <tissue evidence="2">Liver</tissue>
    </source>
</reference>
<protein>
    <submittedName>
        <fullName evidence="2">Uncharacterized protein</fullName>
    </submittedName>
</protein>
<feature type="region of interest" description="Disordered" evidence="1">
    <location>
        <begin position="193"/>
        <end position="225"/>
    </location>
</feature>
<evidence type="ECO:0000313" key="2">
    <source>
        <dbReference type="EMBL" id="KAJ1095652.1"/>
    </source>
</evidence>
<accession>A0AAV7LVZ3</accession>
<evidence type="ECO:0000313" key="3">
    <source>
        <dbReference type="Proteomes" id="UP001066276"/>
    </source>
</evidence>
<name>A0AAV7LVZ3_PLEWA</name>
<gene>
    <name evidence="2" type="ORF">NDU88_000811</name>
</gene>
<comment type="caution">
    <text evidence="2">The sequence shown here is derived from an EMBL/GenBank/DDBJ whole genome shotgun (WGS) entry which is preliminary data.</text>
</comment>
<dbReference type="Proteomes" id="UP001066276">
    <property type="component" value="Chromosome 10"/>
</dbReference>